<reference evidence="2" key="1">
    <citation type="submission" date="2017-02" db="EMBL/GenBank/DDBJ databases">
        <title>Delving into the versatile metabolic prowess of the omnipresent phylum Bacteroidetes.</title>
        <authorList>
            <person name="Nobu M.K."/>
            <person name="Mei R."/>
            <person name="Narihiro T."/>
            <person name="Kuroda K."/>
            <person name="Liu W.-T."/>
        </authorList>
    </citation>
    <scope>NUCLEOTIDE SEQUENCE</scope>
    <source>
        <strain evidence="2">ADurb.Bin160</strain>
    </source>
</reference>
<dbReference type="InterPro" id="IPR025536">
    <property type="entry name" value="DUF4422"/>
</dbReference>
<proteinExistence type="predicted"/>
<evidence type="ECO:0000259" key="1">
    <source>
        <dbReference type="Pfam" id="PF14393"/>
    </source>
</evidence>
<dbReference type="Proteomes" id="UP000485621">
    <property type="component" value="Unassembled WGS sequence"/>
</dbReference>
<accession>A0A1V5ZIN4</accession>
<feature type="domain" description="DUF4422" evidence="1">
    <location>
        <begin position="7"/>
        <end position="240"/>
    </location>
</feature>
<name>A0A1V5ZIN4_9BACT</name>
<sequence length="262" mass="31078">MKQPKIKILVAYHKDCPIIKTDCLIPIQVGRTLSKEKLDMIGDDTGNNISNKNPNYCELTALYWAWKNQNKLNNPDYIGLFHYRRFFDFNNFNESFFYDFSKKTCDNFGWNDETIIKYCQDYDIISAPILDVHPPFKENKTINVKKLYKISHRLSDLKTTLKIIKEKYPEYYKPAKKYINGKKSSYFNMVIMKKEVFNDYCQWLFNILSEVENSITIPTDPYQARVFGFLAERLLNIYVRYLQSTNKKLQINDIKSIPEGKI</sequence>
<organism evidence="2">
    <name type="scientific">candidate division CPR1 bacterium ADurb.Bin160</name>
    <dbReference type="NCBI Taxonomy" id="1852826"/>
    <lineage>
        <taxon>Bacteria</taxon>
        <taxon>candidate division CPR1</taxon>
    </lineage>
</organism>
<dbReference type="AlphaFoldDB" id="A0A1V5ZIN4"/>
<dbReference type="Pfam" id="PF14393">
    <property type="entry name" value="DUF4422"/>
    <property type="match status" value="1"/>
</dbReference>
<comment type="caution">
    <text evidence="2">The sequence shown here is derived from an EMBL/GenBank/DDBJ whole genome shotgun (WGS) entry which is preliminary data.</text>
</comment>
<gene>
    <name evidence="2" type="ORF">BWY04_01446</name>
</gene>
<dbReference type="EMBL" id="MWDB01000058">
    <property type="protein sequence ID" value="OQB40105.1"/>
    <property type="molecule type" value="Genomic_DNA"/>
</dbReference>
<protein>
    <recommendedName>
        <fullName evidence="1">DUF4422 domain-containing protein</fullName>
    </recommendedName>
</protein>
<evidence type="ECO:0000313" key="2">
    <source>
        <dbReference type="EMBL" id="OQB40105.1"/>
    </source>
</evidence>